<reference evidence="2 3" key="1">
    <citation type="submission" date="2013-03" db="EMBL/GenBank/DDBJ databases">
        <authorList>
            <person name="Linke B."/>
        </authorList>
    </citation>
    <scope>NUCLEOTIDE SEQUENCE [LARGE SCALE GENOMIC DNA]</scope>
    <source>
        <strain evidence="2 3">B13</strain>
    </source>
</reference>
<name>A0A024HCD3_PSEKB</name>
<feature type="transmembrane region" description="Helical" evidence="1">
    <location>
        <begin position="82"/>
        <end position="99"/>
    </location>
</feature>
<dbReference type="RefSeq" id="WP_043250130.1">
    <property type="nucleotide sequence ID" value="NZ_HG322950.1"/>
</dbReference>
<gene>
    <name evidence="2" type="ORF">PKB_1367</name>
</gene>
<dbReference type="eggNOG" id="COG3308">
    <property type="taxonomic scope" value="Bacteria"/>
</dbReference>
<evidence type="ECO:0000313" key="3">
    <source>
        <dbReference type="Proteomes" id="UP000025241"/>
    </source>
</evidence>
<accession>A0A024HCD3</accession>
<dbReference type="PATRIC" id="fig|1301098.3.peg.1359"/>
<dbReference type="KEGG" id="pkc:PKB_1367"/>
<feature type="transmembrane region" description="Helical" evidence="1">
    <location>
        <begin position="56"/>
        <end position="75"/>
    </location>
</feature>
<dbReference type="InterPro" id="IPR018643">
    <property type="entry name" value="DUF2069_membrane"/>
</dbReference>
<dbReference type="HOGENOM" id="CLU_122357_1_0_6"/>
<feature type="transmembrane region" description="Helical" evidence="1">
    <location>
        <begin position="21"/>
        <end position="44"/>
    </location>
</feature>
<evidence type="ECO:0000313" key="2">
    <source>
        <dbReference type="EMBL" id="CDF82730.1"/>
    </source>
</evidence>
<evidence type="ECO:0000256" key="1">
    <source>
        <dbReference type="SAM" id="Phobius"/>
    </source>
</evidence>
<dbReference type="OrthoDB" id="5738125at2"/>
<proteinExistence type="predicted"/>
<protein>
    <submittedName>
        <fullName evidence="2">Conserved hypothetical membrane protein</fullName>
    </submittedName>
</protein>
<keyword evidence="1" id="KW-0812">Transmembrane</keyword>
<feature type="transmembrane region" description="Helical" evidence="1">
    <location>
        <begin position="105"/>
        <end position="124"/>
    </location>
</feature>
<keyword evidence="1" id="KW-0472">Membrane</keyword>
<dbReference type="Pfam" id="PF09842">
    <property type="entry name" value="DUF2069"/>
    <property type="match status" value="1"/>
</dbReference>
<dbReference type="Proteomes" id="UP000025241">
    <property type="component" value="Chromosome I"/>
</dbReference>
<keyword evidence="1" id="KW-1133">Transmembrane helix</keyword>
<dbReference type="EMBL" id="HG322950">
    <property type="protein sequence ID" value="CDF82730.1"/>
    <property type="molecule type" value="Genomic_DNA"/>
</dbReference>
<organism evidence="2 3">
    <name type="scientific">Pseudomonas knackmussii (strain DSM 6978 / CCUG 54928 / LMG 23759 / B13)</name>
    <dbReference type="NCBI Taxonomy" id="1301098"/>
    <lineage>
        <taxon>Bacteria</taxon>
        <taxon>Pseudomonadati</taxon>
        <taxon>Pseudomonadota</taxon>
        <taxon>Gammaproteobacteria</taxon>
        <taxon>Pseudomonadales</taxon>
        <taxon>Pseudomonadaceae</taxon>
        <taxon>Pseudomonas</taxon>
    </lineage>
</organism>
<sequence>MARKKKPLPSLERLKPRLAASRAICLGSFLGLVLVILVWGLVFTDDHGAPGWVPKAWVALKLLPLAIVLPGVLLGSARGHAWACYVVNLYFITGVLNTFEPGQYIYGWAEVLLSVSLFLSALLYTRWRFQYERKLAGED</sequence>
<dbReference type="AlphaFoldDB" id="A0A024HCD3"/>
<keyword evidence="3" id="KW-1185">Reference proteome</keyword>
<reference evidence="2 3" key="2">
    <citation type="submission" date="2014-05" db="EMBL/GenBank/DDBJ databases">
        <title>Genome sequence of the 3-chlorobenzoate degrading bacterium Pseudomonas knackmussii B13 shows multiple evidence for horizontal gene transfer.</title>
        <authorList>
            <person name="Miyazaki R."/>
            <person name="Bertelli C."/>
            <person name="Falquet L."/>
            <person name="Robinson-Rechavi M."/>
            <person name="Gharib W."/>
            <person name="Roy S."/>
            <person name="Van der Meer J.R."/>
        </authorList>
    </citation>
    <scope>NUCLEOTIDE SEQUENCE [LARGE SCALE GENOMIC DNA]</scope>
    <source>
        <strain evidence="2 3">B13</strain>
    </source>
</reference>
<dbReference type="STRING" id="1301098.PKB_1367"/>